<dbReference type="EMBL" id="JAKXMK010000001">
    <property type="protein sequence ID" value="MCH6164130.1"/>
    <property type="molecule type" value="Genomic_DNA"/>
</dbReference>
<evidence type="ECO:0000256" key="4">
    <source>
        <dbReference type="SAM" id="MobiDB-lite"/>
    </source>
</evidence>
<evidence type="ECO:0000313" key="6">
    <source>
        <dbReference type="EMBL" id="MCH6164130.1"/>
    </source>
</evidence>
<feature type="domain" description="Ketoreductase" evidence="5">
    <location>
        <begin position="2"/>
        <end position="187"/>
    </location>
</feature>
<feature type="compositionally biased region" description="Basic and acidic residues" evidence="4">
    <location>
        <begin position="254"/>
        <end position="270"/>
    </location>
</feature>
<sequence length="281" mass="29760">MSTALITGGNTGLGAAFAQRLAAQDHNLVLVARNRERLEGVAGRIRAEHRVEVEVLSMDLAVPAERAIVERRLNGEVGGPVDVLVNNAGVSTHELFDRATPAGLQSEIDVNITAVLQLTRAALPGMLSRGQGIVINVGSFAGYLGNPGSAYSASKAWVMSFTDSIAASLVGTGVQAIAICAGQMRTGRHIQAGRPVGSAKSPLWLEPADVVDRCLSDLRKQRSLSVPGATYRTAVNLLELPRRSLRTAARLAGHSREQQAIRVRAPKEPESPPVISPPVHQ</sequence>
<feature type="region of interest" description="Disordered" evidence="4">
    <location>
        <begin position="249"/>
        <end position="281"/>
    </location>
</feature>
<dbReference type="CDD" id="cd05233">
    <property type="entry name" value="SDR_c"/>
    <property type="match status" value="1"/>
</dbReference>
<dbReference type="PRINTS" id="PR00080">
    <property type="entry name" value="SDRFAMILY"/>
</dbReference>
<name>A0ABS9T6H7_9PSEU</name>
<evidence type="ECO:0000256" key="3">
    <source>
        <dbReference type="RuleBase" id="RU000363"/>
    </source>
</evidence>
<dbReference type="PIRSF" id="PIRSF000126">
    <property type="entry name" value="11-beta-HSD1"/>
    <property type="match status" value="1"/>
</dbReference>
<dbReference type="InterPro" id="IPR057326">
    <property type="entry name" value="KR_dom"/>
</dbReference>
<dbReference type="PANTHER" id="PTHR44196">
    <property type="entry name" value="DEHYDROGENASE/REDUCTASE SDR FAMILY MEMBER 7B"/>
    <property type="match status" value="1"/>
</dbReference>
<dbReference type="SMART" id="SM00822">
    <property type="entry name" value="PKS_KR"/>
    <property type="match status" value="1"/>
</dbReference>
<keyword evidence="2" id="KW-0560">Oxidoreductase</keyword>
<organism evidence="6 7">
    <name type="scientific">Pseudonocardia alaniniphila</name>
    <dbReference type="NCBI Taxonomy" id="75291"/>
    <lineage>
        <taxon>Bacteria</taxon>
        <taxon>Bacillati</taxon>
        <taxon>Actinomycetota</taxon>
        <taxon>Actinomycetes</taxon>
        <taxon>Pseudonocardiales</taxon>
        <taxon>Pseudonocardiaceae</taxon>
        <taxon>Pseudonocardia</taxon>
    </lineage>
</organism>
<gene>
    <name evidence="6" type="ORF">MMF94_00420</name>
</gene>
<dbReference type="PRINTS" id="PR00081">
    <property type="entry name" value="GDHRDH"/>
</dbReference>
<comment type="caution">
    <text evidence="6">The sequence shown here is derived from an EMBL/GenBank/DDBJ whole genome shotgun (WGS) entry which is preliminary data.</text>
</comment>
<proteinExistence type="inferred from homology"/>
<dbReference type="InterPro" id="IPR036291">
    <property type="entry name" value="NAD(P)-bd_dom_sf"/>
</dbReference>
<evidence type="ECO:0000256" key="1">
    <source>
        <dbReference type="ARBA" id="ARBA00006484"/>
    </source>
</evidence>
<evidence type="ECO:0000313" key="7">
    <source>
        <dbReference type="Proteomes" id="UP001299970"/>
    </source>
</evidence>
<dbReference type="Pfam" id="PF00106">
    <property type="entry name" value="adh_short"/>
    <property type="match status" value="1"/>
</dbReference>
<dbReference type="Gene3D" id="3.40.50.720">
    <property type="entry name" value="NAD(P)-binding Rossmann-like Domain"/>
    <property type="match status" value="1"/>
</dbReference>
<feature type="compositionally biased region" description="Pro residues" evidence="4">
    <location>
        <begin position="271"/>
        <end position="281"/>
    </location>
</feature>
<dbReference type="SUPFAM" id="SSF51735">
    <property type="entry name" value="NAD(P)-binding Rossmann-fold domains"/>
    <property type="match status" value="1"/>
</dbReference>
<keyword evidence="7" id="KW-1185">Reference proteome</keyword>
<comment type="similarity">
    <text evidence="1 3">Belongs to the short-chain dehydrogenases/reductases (SDR) family.</text>
</comment>
<evidence type="ECO:0000259" key="5">
    <source>
        <dbReference type="SMART" id="SM00822"/>
    </source>
</evidence>
<dbReference type="InterPro" id="IPR002347">
    <property type="entry name" value="SDR_fam"/>
</dbReference>
<dbReference type="PANTHER" id="PTHR44196:SF2">
    <property type="entry name" value="SHORT-CHAIN DEHYDROGENASE-RELATED"/>
    <property type="match status" value="1"/>
</dbReference>
<dbReference type="Proteomes" id="UP001299970">
    <property type="component" value="Unassembled WGS sequence"/>
</dbReference>
<protein>
    <submittedName>
        <fullName evidence="6">SDR family NAD(P)-dependent oxidoreductase</fullName>
    </submittedName>
</protein>
<evidence type="ECO:0000256" key="2">
    <source>
        <dbReference type="ARBA" id="ARBA00023002"/>
    </source>
</evidence>
<dbReference type="RefSeq" id="WP_241034165.1">
    <property type="nucleotide sequence ID" value="NZ_BAAAJF010000034.1"/>
</dbReference>
<reference evidence="6 7" key="1">
    <citation type="submission" date="2022-03" db="EMBL/GenBank/DDBJ databases">
        <title>Pseudonocardia alaer sp. nov., a novel actinomycete isolated from reed forest soil.</title>
        <authorList>
            <person name="Wang L."/>
        </authorList>
    </citation>
    <scope>NUCLEOTIDE SEQUENCE [LARGE SCALE GENOMIC DNA]</scope>
    <source>
        <strain evidence="6 7">Y-16303</strain>
    </source>
</reference>
<accession>A0ABS9T6H7</accession>